<evidence type="ECO:0000313" key="3">
    <source>
        <dbReference type="Proteomes" id="UP001295423"/>
    </source>
</evidence>
<dbReference type="GO" id="GO:0005737">
    <property type="term" value="C:cytoplasm"/>
    <property type="evidence" value="ECO:0007669"/>
    <property type="project" value="TreeGrafter"/>
</dbReference>
<keyword evidence="1" id="KW-1133">Transmembrane helix</keyword>
<dbReference type="InterPro" id="IPR055323">
    <property type="entry name" value="C57A10.07/YOR238W"/>
</dbReference>
<dbReference type="PANTHER" id="PTHR28110">
    <property type="entry name" value="TRANSMEMBRANE PROTEIN"/>
    <property type="match status" value="1"/>
</dbReference>
<keyword evidence="3" id="KW-1185">Reference proteome</keyword>
<accession>A0AAD2CP36</accession>
<gene>
    <name evidence="2" type="ORF">CYCCA115_LOCUS6793</name>
</gene>
<dbReference type="AlphaFoldDB" id="A0AAD2CP36"/>
<keyword evidence="1" id="KW-0812">Transmembrane</keyword>
<keyword evidence="1" id="KW-0472">Membrane</keyword>
<name>A0AAD2CP36_9STRA</name>
<evidence type="ECO:0008006" key="4">
    <source>
        <dbReference type="Google" id="ProtNLM"/>
    </source>
</evidence>
<dbReference type="EMBL" id="CAKOGP040000873">
    <property type="protein sequence ID" value="CAJ1939919.1"/>
    <property type="molecule type" value="Genomic_DNA"/>
</dbReference>
<organism evidence="2 3">
    <name type="scientific">Cylindrotheca closterium</name>
    <dbReference type="NCBI Taxonomy" id="2856"/>
    <lineage>
        <taxon>Eukaryota</taxon>
        <taxon>Sar</taxon>
        <taxon>Stramenopiles</taxon>
        <taxon>Ochrophyta</taxon>
        <taxon>Bacillariophyta</taxon>
        <taxon>Bacillariophyceae</taxon>
        <taxon>Bacillariophycidae</taxon>
        <taxon>Bacillariales</taxon>
        <taxon>Bacillariaceae</taxon>
        <taxon>Cylindrotheca</taxon>
    </lineage>
</organism>
<proteinExistence type="predicted"/>
<evidence type="ECO:0000256" key="1">
    <source>
        <dbReference type="SAM" id="Phobius"/>
    </source>
</evidence>
<comment type="caution">
    <text evidence="2">The sequence shown here is derived from an EMBL/GenBank/DDBJ whole genome shotgun (WGS) entry which is preliminary data.</text>
</comment>
<evidence type="ECO:0000313" key="2">
    <source>
        <dbReference type="EMBL" id="CAJ1939919.1"/>
    </source>
</evidence>
<feature type="transmembrane region" description="Helical" evidence="1">
    <location>
        <begin position="12"/>
        <end position="33"/>
    </location>
</feature>
<dbReference type="Proteomes" id="UP001295423">
    <property type="component" value="Unassembled WGS sequence"/>
</dbReference>
<sequence>MQRRRRTKQRHLSPFLAFCIGSLAGFYVFGLLLGRKVIISGQSSSGETGRKLWVGPNAMPFDKNSAARNAKHLIVVAGHSTIISGDLEDAGEDESDWFLLEYQKGQGLPQAIKAHISTGINEAKRDPESLLVFSGGETRAMTVGSEGPSYVYAADAMNMWPQGSNVRARVATEEYALDSFQNLLFSICRFKELTGRFPTKISVVSFTFKRRRFETLHAPAIRWPAHRFSYLGVNPPPSTGFNLEKSMQGELQNAAKPFENDPYGCAGILRKKRLERNPFHRTAPYPLSCPEMQDILSWCGPGFIPKTMVPWYV</sequence>
<dbReference type="PANTHER" id="PTHR28110:SF1">
    <property type="entry name" value="TRANSMEMBRANE PROTEIN"/>
    <property type="match status" value="1"/>
</dbReference>
<reference evidence="2" key="1">
    <citation type="submission" date="2023-08" db="EMBL/GenBank/DDBJ databases">
        <authorList>
            <person name="Audoor S."/>
            <person name="Bilcke G."/>
        </authorList>
    </citation>
    <scope>NUCLEOTIDE SEQUENCE</scope>
</reference>
<protein>
    <recommendedName>
        <fullName evidence="4">DUF218 domain-containing protein</fullName>
    </recommendedName>
</protein>